<dbReference type="InterPro" id="IPR010998">
    <property type="entry name" value="Integrase_recombinase_N"/>
</dbReference>
<dbReference type="PANTHER" id="PTHR30349:SF64">
    <property type="entry name" value="PROPHAGE INTEGRASE INTD-RELATED"/>
    <property type="match status" value="1"/>
</dbReference>
<dbReference type="GO" id="GO:0006310">
    <property type="term" value="P:DNA recombination"/>
    <property type="evidence" value="ECO:0007669"/>
    <property type="project" value="UniProtKB-KW"/>
</dbReference>
<gene>
    <name evidence="8" type="ORF">RE6C_01127</name>
</gene>
<evidence type="ECO:0000259" key="7">
    <source>
        <dbReference type="PROSITE" id="PS51900"/>
    </source>
</evidence>
<keyword evidence="3 5" id="KW-0238">DNA-binding</keyword>
<dbReference type="AlphaFoldDB" id="M2ALQ9"/>
<evidence type="ECO:0000313" key="8">
    <source>
        <dbReference type="EMBL" id="EMB18045.1"/>
    </source>
</evidence>
<dbReference type="InterPro" id="IPR025269">
    <property type="entry name" value="SAM-like_dom"/>
</dbReference>
<evidence type="ECO:0000313" key="9">
    <source>
        <dbReference type="Proteomes" id="UP000011529"/>
    </source>
</evidence>
<evidence type="ECO:0000256" key="3">
    <source>
        <dbReference type="ARBA" id="ARBA00023125"/>
    </source>
</evidence>
<dbReference type="CDD" id="cd00397">
    <property type="entry name" value="DNA_BRE_C"/>
    <property type="match status" value="1"/>
</dbReference>
<dbReference type="PROSITE" id="PS51898">
    <property type="entry name" value="TYR_RECOMBINASE"/>
    <property type="match status" value="1"/>
</dbReference>
<dbReference type="Proteomes" id="UP000011529">
    <property type="component" value="Unassembled WGS sequence"/>
</dbReference>
<proteinExistence type="inferred from homology"/>
<dbReference type="PROSITE" id="PS51900">
    <property type="entry name" value="CB"/>
    <property type="match status" value="1"/>
</dbReference>
<dbReference type="Gene3D" id="1.10.150.130">
    <property type="match status" value="1"/>
</dbReference>
<feature type="domain" description="Tyr recombinase" evidence="6">
    <location>
        <begin position="210"/>
        <end position="378"/>
    </location>
</feature>
<dbReference type="GO" id="GO:0003677">
    <property type="term" value="F:DNA binding"/>
    <property type="evidence" value="ECO:0007669"/>
    <property type="project" value="UniProtKB-UniRule"/>
</dbReference>
<dbReference type="Pfam" id="PF13102">
    <property type="entry name" value="Phage_int_SAM_5"/>
    <property type="match status" value="1"/>
</dbReference>
<keyword evidence="9" id="KW-1185">Reference proteome</keyword>
<dbReference type="Pfam" id="PF00589">
    <property type="entry name" value="Phage_integrase"/>
    <property type="match status" value="1"/>
</dbReference>
<keyword evidence="2" id="KW-0229">DNA integration</keyword>
<dbReference type="Gene3D" id="1.10.443.10">
    <property type="entry name" value="Intergrase catalytic core"/>
    <property type="match status" value="1"/>
</dbReference>
<evidence type="ECO:0000256" key="5">
    <source>
        <dbReference type="PROSITE-ProRule" id="PRU01248"/>
    </source>
</evidence>
<accession>M2ALQ9</accession>
<keyword evidence="4" id="KW-0233">DNA recombination</keyword>
<dbReference type="InterPro" id="IPR011010">
    <property type="entry name" value="DNA_brk_join_enz"/>
</dbReference>
<dbReference type="InterPro" id="IPR002104">
    <property type="entry name" value="Integrase_catalytic"/>
</dbReference>
<dbReference type="EMBL" id="ANMO01000067">
    <property type="protein sequence ID" value="EMB18045.1"/>
    <property type="molecule type" value="Genomic_DNA"/>
</dbReference>
<name>M2ALQ9_9BACT</name>
<dbReference type="InterPro" id="IPR044068">
    <property type="entry name" value="CB"/>
</dbReference>
<dbReference type="InterPro" id="IPR013762">
    <property type="entry name" value="Integrase-like_cat_sf"/>
</dbReference>
<dbReference type="InterPro" id="IPR050090">
    <property type="entry name" value="Tyrosine_recombinase_XerCD"/>
</dbReference>
<evidence type="ECO:0000256" key="2">
    <source>
        <dbReference type="ARBA" id="ARBA00022908"/>
    </source>
</evidence>
<evidence type="ECO:0000256" key="1">
    <source>
        <dbReference type="ARBA" id="ARBA00008857"/>
    </source>
</evidence>
<dbReference type="PANTHER" id="PTHR30349">
    <property type="entry name" value="PHAGE INTEGRASE-RELATED"/>
    <property type="match status" value="1"/>
</dbReference>
<protein>
    <submittedName>
        <fullName evidence="8">Phage integrase family protein</fullName>
    </submittedName>
</protein>
<dbReference type="GO" id="GO:0015074">
    <property type="term" value="P:DNA integration"/>
    <property type="evidence" value="ECO:0007669"/>
    <property type="project" value="UniProtKB-KW"/>
</dbReference>
<evidence type="ECO:0000256" key="4">
    <source>
        <dbReference type="ARBA" id="ARBA00023172"/>
    </source>
</evidence>
<feature type="domain" description="Core-binding (CB)" evidence="7">
    <location>
        <begin position="91"/>
        <end position="188"/>
    </location>
</feature>
<comment type="similarity">
    <text evidence="1">Belongs to the 'phage' integrase family.</text>
</comment>
<sequence length="448" mass="50530">MASLTKESDRGRQGLRLRFYLNRKRKSLYLGKISKRNAETVKRHIEELVHAIESNTKPDAETVRWANGLEGRMRETLENWKLIQPLTKSATSVEKTLGPFLDQYIAGRTDVSAATREKYGHTKRFLVGKFGADHQLDTITKADAKAWQRWLMEQPARIDKDGKVVRTMAPSTASKHVKRAKTMFAEAVDAELIPSNPMDAIKGGEEVNRSRDHFVDRQSAKQVLDACPGIQWRLIFALARYGGLRRCEITALKWSDVQWDQARLRIDSPKTGLRFAPIFPELRPILEEAFYLAEDGDLRCVTRYSRSSNLGTQMNRIIERAGLEPWEKTFQNLRASRRTELEERFANHVVNSWMGHSARVAEKSYLQVTPAHWEEGATTETGLSCERDRGPIGGPIPARTQPSTANEAQKNLGYLGQYDAKCPGNVASAPPTGLEPVTRRLTAACSTN</sequence>
<organism evidence="8 9">
    <name type="scientific">Rhodopirellula europaea 6C</name>
    <dbReference type="NCBI Taxonomy" id="1263867"/>
    <lineage>
        <taxon>Bacteria</taxon>
        <taxon>Pseudomonadati</taxon>
        <taxon>Planctomycetota</taxon>
        <taxon>Planctomycetia</taxon>
        <taxon>Pirellulales</taxon>
        <taxon>Pirellulaceae</taxon>
        <taxon>Rhodopirellula</taxon>
    </lineage>
</organism>
<reference evidence="8" key="1">
    <citation type="submission" date="2012-11" db="EMBL/GenBank/DDBJ databases">
        <title>Permanent draft genomes of Rhodopirellula europaea strain SH398 and 6C.</title>
        <authorList>
            <person name="Richter M."/>
            <person name="Richter-Heitmann T."/>
            <person name="Frank C."/>
            <person name="Harder J."/>
            <person name="Glockner F.O."/>
        </authorList>
    </citation>
    <scope>NUCLEOTIDE SEQUENCE</scope>
    <source>
        <strain evidence="8">6C</strain>
    </source>
</reference>
<dbReference type="SUPFAM" id="SSF56349">
    <property type="entry name" value="DNA breaking-rejoining enzymes"/>
    <property type="match status" value="1"/>
</dbReference>
<reference evidence="8" key="2">
    <citation type="journal article" date="2013" name="Mar. Genomics">
        <title>Expression of sulfatases in Rhodopirellula baltica and the diversity of sulfatases in the genus Rhodopirellula.</title>
        <authorList>
            <person name="Wegner C.E."/>
            <person name="Richter-Heitmann T."/>
            <person name="Klindworth A."/>
            <person name="Klockow C."/>
            <person name="Richter M."/>
            <person name="Achstetter T."/>
            <person name="Glockner F.O."/>
            <person name="Harder J."/>
        </authorList>
    </citation>
    <scope>NUCLEOTIDE SEQUENCE [LARGE SCALE GENOMIC DNA]</scope>
    <source>
        <strain evidence="8">6C</strain>
    </source>
</reference>
<evidence type="ECO:0000259" key="6">
    <source>
        <dbReference type="PROSITE" id="PS51898"/>
    </source>
</evidence>
<comment type="caution">
    <text evidence="8">The sequence shown here is derived from an EMBL/GenBank/DDBJ whole genome shotgun (WGS) entry which is preliminary data.</text>
</comment>